<sequence length="117" mass="13645">MLNSEQRHQLFLVLIDADPTLPNVLNSEQHRQLYAVLVAIDSALAEPFLDSYSAVHGVINEQFPKGSTMNPIKIKEYEVYKDTQKRNKNELQWYEFLNLDKKQYLNFRVSFALFAPP</sequence>
<accession>A0A8H4A588</accession>
<dbReference type="AlphaFoldDB" id="A0A8H4A588"/>
<gene>
    <name evidence="1" type="ORF">F8M41_007571</name>
</gene>
<organism evidence="1 2">
    <name type="scientific">Gigaspora margarita</name>
    <dbReference type="NCBI Taxonomy" id="4874"/>
    <lineage>
        <taxon>Eukaryota</taxon>
        <taxon>Fungi</taxon>
        <taxon>Fungi incertae sedis</taxon>
        <taxon>Mucoromycota</taxon>
        <taxon>Glomeromycotina</taxon>
        <taxon>Glomeromycetes</taxon>
        <taxon>Diversisporales</taxon>
        <taxon>Gigasporaceae</taxon>
        <taxon>Gigaspora</taxon>
    </lineage>
</organism>
<evidence type="ECO:0000313" key="2">
    <source>
        <dbReference type="Proteomes" id="UP000439903"/>
    </source>
</evidence>
<dbReference type="Proteomes" id="UP000439903">
    <property type="component" value="Unassembled WGS sequence"/>
</dbReference>
<protein>
    <submittedName>
        <fullName evidence="1">Uncharacterized protein</fullName>
    </submittedName>
</protein>
<dbReference type="OrthoDB" id="2432655at2759"/>
<dbReference type="EMBL" id="WTPW01001765">
    <property type="protein sequence ID" value="KAF0415868.1"/>
    <property type="molecule type" value="Genomic_DNA"/>
</dbReference>
<keyword evidence="2" id="KW-1185">Reference proteome</keyword>
<evidence type="ECO:0000313" key="1">
    <source>
        <dbReference type="EMBL" id="KAF0415868.1"/>
    </source>
</evidence>
<comment type="caution">
    <text evidence="1">The sequence shown here is derived from an EMBL/GenBank/DDBJ whole genome shotgun (WGS) entry which is preliminary data.</text>
</comment>
<reference evidence="1 2" key="1">
    <citation type="journal article" date="2019" name="Environ. Microbiol.">
        <title>At the nexus of three kingdoms: the genome of the mycorrhizal fungus Gigaspora margarita provides insights into plant, endobacterial and fungal interactions.</title>
        <authorList>
            <person name="Venice F."/>
            <person name="Ghignone S."/>
            <person name="Salvioli di Fossalunga A."/>
            <person name="Amselem J."/>
            <person name="Novero M."/>
            <person name="Xianan X."/>
            <person name="Sedzielewska Toro K."/>
            <person name="Morin E."/>
            <person name="Lipzen A."/>
            <person name="Grigoriev I.V."/>
            <person name="Henrissat B."/>
            <person name="Martin F.M."/>
            <person name="Bonfante P."/>
        </authorList>
    </citation>
    <scope>NUCLEOTIDE SEQUENCE [LARGE SCALE GENOMIC DNA]</scope>
    <source>
        <strain evidence="1 2">BEG34</strain>
    </source>
</reference>
<proteinExistence type="predicted"/>
<name>A0A8H4A588_GIGMA</name>